<organism evidence="1 2">
    <name type="scientific">Rhizobium grahamii CCGE 502</name>
    <dbReference type="NCBI Taxonomy" id="990285"/>
    <lineage>
        <taxon>Bacteria</taxon>
        <taxon>Pseudomonadati</taxon>
        <taxon>Pseudomonadota</taxon>
        <taxon>Alphaproteobacteria</taxon>
        <taxon>Hyphomicrobiales</taxon>
        <taxon>Rhizobiaceae</taxon>
        <taxon>Rhizobium/Agrobacterium group</taxon>
        <taxon>Rhizobium</taxon>
    </lineage>
</organism>
<dbReference type="InterPro" id="IPR053842">
    <property type="entry name" value="NikA-like"/>
</dbReference>
<proteinExistence type="predicted"/>
<dbReference type="Proteomes" id="UP000014411">
    <property type="component" value="Unassembled WGS sequence"/>
</dbReference>
<evidence type="ECO:0000313" key="1">
    <source>
        <dbReference type="EMBL" id="EPE97090.1"/>
    </source>
</evidence>
<comment type="caution">
    <text evidence="1">The sequence shown here is derived from an EMBL/GenBank/DDBJ whole genome shotgun (WGS) entry which is preliminary data.</text>
</comment>
<protein>
    <submittedName>
        <fullName evidence="1">Mobilization protein</fullName>
    </submittedName>
</protein>
<evidence type="ECO:0000313" key="2">
    <source>
        <dbReference type="Proteomes" id="UP000014411"/>
    </source>
</evidence>
<dbReference type="Pfam" id="PF21983">
    <property type="entry name" value="NikA-like"/>
    <property type="match status" value="1"/>
</dbReference>
<dbReference type="STRING" id="990285.RGCCGE502_17040"/>
<accession>S3HGB1</accession>
<dbReference type="EMBL" id="AEYE02000017">
    <property type="protein sequence ID" value="EPE97090.1"/>
    <property type="molecule type" value="Genomic_DNA"/>
</dbReference>
<dbReference type="AlphaFoldDB" id="S3HGB1"/>
<name>S3HGB1_9HYPH</name>
<sequence length="113" mass="12727">MHTRFASTEWIAAQRAARHAGMTLSAFIRSLALDGADVLPFLTEEDRAVFEPLHHDLRTIGVNLNDLVRLSKQHNVSPDIAIVLSDLQLLLVGLKLELRRLAARPGRKIRERD</sequence>
<keyword evidence="2" id="KW-1185">Reference proteome</keyword>
<gene>
    <name evidence="1" type="ORF">RGCCGE502_17040</name>
</gene>
<dbReference type="HOGENOM" id="CLU_142868_0_0_5"/>
<reference evidence="1 2" key="1">
    <citation type="journal article" date="2012" name="J. Bacteriol.">
        <title>Genome sequence of Rhizobium grahamii CCGE502, a broad-host-range symbiont with low nodulation competitiveness in Phaseolus vulgaris.</title>
        <authorList>
            <person name="Althabegoiti M.J."/>
            <person name="Lozano L."/>
            <person name="Torres-Tejerizo G."/>
            <person name="Ormeno-Orrillo E."/>
            <person name="Rogel M.A."/>
            <person name="Gonzalez V."/>
            <person name="Martinez-Romero E."/>
        </authorList>
    </citation>
    <scope>NUCLEOTIDE SEQUENCE [LARGE SCALE GENOMIC DNA]</scope>
    <source>
        <strain evidence="1 2">CCGE 502</strain>
    </source>
</reference>